<dbReference type="Proteomes" id="UP000244855">
    <property type="component" value="Unassembled WGS sequence"/>
</dbReference>
<evidence type="ECO:0000313" key="3">
    <source>
        <dbReference type="Proteomes" id="UP000244855"/>
    </source>
</evidence>
<keyword evidence="1" id="KW-0472">Membrane</keyword>
<dbReference type="EMBL" id="KZ805438">
    <property type="protein sequence ID" value="PVH97341.1"/>
    <property type="molecule type" value="Genomic_DNA"/>
</dbReference>
<protein>
    <recommendedName>
        <fullName evidence="4">Transmembrane protein</fullName>
    </recommendedName>
</protein>
<name>A0A2V1DH63_9PLEO</name>
<evidence type="ECO:0000256" key="1">
    <source>
        <dbReference type="SAM" id="Phobius"/>
    </source>
</evidence>
<feature type="transmembrane region" description="Helical" evidence="1">
    <location>
        <begin position="51"/>
        <end position="71"/>
    </location>
</feature>
<gene>
    <name evidence="2" type="ORF">DM02DRAFT_82564</name>
</gene>
<reference evidence="2 3" key="1">
    <citation type="journal article" date="2018" name="Sci. Rep.">
        <title>Comparative genomics provides insights into the lifestyle and reveals functional heterogeneity of dark septate endophytic fungi.</title>
        <authorList>
            <person name="Knapp D.G."/>
            <person name="Nemeth J.B."/>
            <person name="Barry K."/>
            <person name="Hainaut M."/>
            <person name="Henrissat B."/>
            <person name="Johnson J."/>
            <person name="Kuo A."/>
            <person name="Lim J.H.P."/>
            <person name="Lipzen A."/>
            <person name="Nolan M."/>
            <person name="Ohm R.A."/>
            <person name="Tamas L."/>
            <person name="Grigoriev I.V."/>
            <person name="Spatafora J.W."/>
            <person name="Nagy L.G."/>
            <person name="Kovacs G.M."/>
        </authorList>
    </citation>
    <scope>NUCLEOTIDE SEQUENCE [LARGE SCALE GENOMIC DNA]</scope>
    <source>
        <strain evidence="2 3">DSE2036</strain>
    </source>
</reference>
<evidence type="ECO:0008006" key="4">
    <source>
        <dbReference type="Google" id="ProtNLM"/>
    </source>
</evidence>
<keyword evidence="3" id="KW-1185">Reference proteome</keyword>
<evidence type="ECO:0000313" key="2">
    <source>
        <dbReference type="EMBL" id="PVH97341.1"/>
    </source>
</evidence>
<organism evidence="2 3">
    <name type="scientific">Periconia macrospinosa</name>
    <dbReference type="NCBI Taxonomy" id="97972"/>
    <lineage>
        <taxon>Eukaryota</taxon>
        <taxon>Fungi</taxon>
        <taxon>Dikarya</taxon>
        <taxon>Ascomycota</taxon>
        <taxon>Pezizomycotina</taxon>
        <taxon>Dothideomycetes</taxon>
        <taxon>Pleosporomycetidae</taxon>
        <taxon>Pleosporales</taxon>
        <taxon>Massarineae</taxon>
        <taxon>Periconiaceae</taxon>
        <taxon>Periconia</taxon>
    </lineage>
</organism>
<sequence length="119" mass="13761">MKRKKKKVNVIIKPRCLSHPNFPPKNLFWINVPRMKYKSKGGESETRKKKISLFIITLSLSLSFSLTHTLLSFTHTPLTLTPTVYLVNHPPPPPYSLEKTPPTINECNAKQQHTRIHTY</sequence>
<keyword evidence="1" id="KW-1133">Transmembrane helix</keyword>
<accession>A0A2V1DH63</accession>
<keyword evidence="1" id="KW-0812">Transmembrane</keyword>
<proteinExistence type="predicted"/>
<dbReference type="AlphaFoldDB" id="A0A2V1DH63"/>